<reference evidence="7" key="2">
    <citation type="journal article" date="2014" name="ISME J.">
        <title>Microbial stratification in low pH oxic and suboxic macroscopic growths along an acid mine drainage.</title>
        <authorList>
            <person name="Mendez-Garcia C."/>
            <person name="Mesa V."/>
            <person name="Sprenger R.R."/>
            <person name="Richter M."/>
            <person name="Diez M.S."/>
            <person name="Solano J."/>
            <person name="Bargiela R."/>
            <person name="Golyshina O.V."/>
            <person name="Manteca A."/>
            <person name="Ramos J.L."/>
            <person name="Gallego J.R."/>
            <person name="Llorente I."/>
            <person name="Martins Dos Santos V.A."/>
            <person name="Jensen O.N."/>
            <person name="Pelaez A.I."/>
            <person name="Sanchez J."/>
            <person name="Ferrer M."/>
        </authorList>
    </citation>
    <scope>NUCLEOTIDE SEQUENCE</scope>
</reference>
<keyword evidence="3 5" id="KW-1133">Transmembrane helix</keyword>
<proteinExistence type="predicted"/>
<dbReference type="EMBL" id="AUZZ01001410">
    <property type="protein sequence ID" value="EQD64432.1"/>
    <property type="molecule type" value="Genomic_DNA"/>
</dbReference>
<protein>
    <submittedName>
        <fullName evidence="7">ABC transporter permease</fullName>
    </submittedName>
</protein>
<accession>T1B3H0</accession>
<evidence type="ECO:0000256" key="2">
    <source>
        <dbReference type="ARBA" id="ARBA00022692"/>
    </source>
</evidence>
<reference evidence="7" key="1">
    <citation type="submission" date="2013-08" db="EMBL/GenBank/DDBJ databases">
        <authorList>
            <person name="Mendez C."/>
            <person name="Richter M."/>
            <person name="Ferrer M."/>
            <person name="Sanchez J."/>
        </authorList>
    </citation>
    <scope>NUCLEOTIDE SEQUENCE</scope>
</reference>
<evidence type="ECO:0000256" key="3">
    <source>
        <dbReference type="ARBA" id="ARBA00022989"/>
    </source>
</evidence>
<feature type="non-terminal residue" evidence="7">
    <location>
        <position position="1"/>
    </location>
</feature>
<sequence>LFLILAIRLKSMNAYNTVTIVLFFFLDFASSSFYPITSKTPFILQVFVNLNPLSYIVYSARDILSYNLPNAALQPMLVIFIVMSVFLGIALKLYGNVRTGA</sequence>
<gene>
    <name evidence="7" type="ORF">B2A_02002</name>
</gene>
<dbReference type="GO" id="GO:0016020">
    <property type="term" value="C:membrane"/>
    <property type="evidence" value="ECO:0007669"/>
    <property type="project" value="UniProtKB-SubCell"/>
</dbReference>
<evidence type="ECO:0000256" key="5">
    <source>
        <dbReference type="SAM" id="Phobius"/>
    </source>
</evidence>
<evidence type="ECO:0000256" key="1">
    <source>
        <dbReference type="ARBA" id="ARBA00004141"/>
    </source>
</evidence>
<name>T1B3H0_9ZZZZ</name>
<feature type="domain" description="ABC-2 type transporter transmembrane" evidence="6">
    <location>
        <begin position="1"/>
        <end position="63"/>
    </location>
</feature>
<keyword evidence="4 5" id="KW-0472">Membrane</keyword>
<evidence type="ECO:0000259" key="6">
    <source>
        <dbReference type="Pfam" id="PF01061"/>
    </source>
</evidence>
<organism evidence="7">
    <name type="scientific">mine drainage metagenome</name>
    <dbReference type="NCBI Taxonomy" id="410659"/>
    <lineage>
        <taxon>unclassified sequences</taxon>
        <taxon>metagenomes</taxon>
        <taxon>ecological metagenomes</taxon>
    </lineage>
</organism>
<feature type="transmembrane region" description="Helical" evidence="5">
    <location>
        <begin position="12"/>
        <end position="30"/>
    </location>
</feature>
<feature type="transmembrane region" description="Helical" evidence="5">
    <location>
        <begin position="72"/>
        <end position="94"/>
    </location>
</feature>
<keyword evidence="2 5" id="KW-0812">Transmembrane</keyword>
<evidence type="ECO:0000256" key="4">
    <source>
        <dbReference type="ARBA" id="ARBA00023136"/>
    </source>
</evidence>
<evidence type="ECO:0000313" key="7">
    <source>
        <dbReference type="EMBL" id="EQD64432.1"/>
    </source>
</evidence>
<dbReference type="Pfam" id="PF01061">
    <property type="entry name" value="ABC2_membrane"/>
    <property type="match status" value="1"/>
</dbReference>
<dbReference type="GO" id="GO:0140359">
    <property type="term" value="F:ABC-type transporter activity"/>
    <property type="evidence" value="ECO:0007669"/>
    <property type="project" value="InterPro"/>
</dbReference>
<comment type="subcellular location">
    <subcellularLocation>
        <location evidence="1">Membrane</location>
        <topology evidence="1">Multi-pass membrane protein</topology>
    </subcellularLocation>
</comment>
<comment type="caution">
    <text evidence="7">The sequence shown here is derived from an EMBL/GenBank/DDBJ whole genome shotgun (WGS) entry which is preliminary data.</text>
</comment>
<dbReference type="InterPro" id="IPR013525">
    <property type="entry name" value="ABC2_TM"/>
</dbReference>
<dbReference type="AlphaFoldDB" id="T1B3H0"/>